<proteinExistence type="predicted"/>
<evidence type="ECO:0000313" key="3">
    <source>
        <dbReference type="Proteomes" id="UP001276659"/>
    </source>
</evidence>
<reference evidence="2" key="1">
    <citation type="submission" date="2022-11" db="EMBL/GenBank/DDBJ databases">
        <title>Chromosomal genome sequence assembly and mating type (MAT) locus characterization of the leprose asexual lichenized fungus Lepraria neglecta (Nyl.) Erichsen.</title>
        <authorList>
            <person name="Allen J.L."/>
            <person name="Pfeffer B."/>
        </authorList>
    </citation>
    <scope>NUCLEOTIDE SEQUENCE</scope>
    <source>
        <strain evidence="2">Allen 5258</strain>
    </source>
</reference>
<gene>
    <name evidence="2" type="ORF">OEA41_007019</name>
</gene>
<evidence type="ECO:0000313" key="2">
    <source>
        <dbReference type="EMBL" id="KAK3173687.1"/>
    </source>
</evidence>
<protein>
    <submittedName>
        <fullName evidence="2">Uncharacterized protein</fullName>
    </submittedName>
</protein>
<sequence>MALNGDFDLKLADVIYTVLYKFHPKVLDAFLDVNSHLEFHFERKESPDSDNLNFCIERDNTTCGFLRENGFIDTEKDTEPASKKKKTKHERSRWGVVSDHREI</sequence>
<evidence type="ECO:0000256" key="1">
    <source>
        <dbReference type="SAM" id="MobiDB-lite"/>
    </source>
</evidence>
<dbReference type="EMBL" id="JASNWA010000007">
    <property type="protein sequence ID" value="KAK3173687.1"/>
    <property type="molecule type" value="Genomic_DNA"/>
</dbReference>
<name>A0AAD9ZBE2_9LECA</name>
<dbReference type="Proteomes" id="UP001276659">
    <property type="component" value="Unassembled WGS sequence"/>
</dbReference>
<comment type="caution">
    <text evidence="2">The sequence shown here is derived from an EMBL/GenBank/DDBJ whole genome shotgun (WGS) entry which is preliminary data.</text>
</comment>
<accession>A0AAD9ZBE2</accession>
<feature type="region of interest" description="Disordered" evidence="1">
    <location>
        <begin position="74"/>
        <end position="103"/>
    </location>
</feature>
<dbReference type="AlphaFoldDB" id="A0AAD9ZBE2"/>
<organism evidence="2 3">
    <name type="scientific">Lepraria neglecta</name>
    <dbReference type="NCBI Taxonomy" id="209136"/>
    <lineage>
        <taxon>Eukaryota</taxon>
        <taxon>Fungi</taxon>
        <taxon>Dikarya</taxon>
        <taxon>Ascomycota</taxon>
        <taxon>Pezizomycotina</taxon>
        <taxon>Lecanoromycetes</taxon>
        <taxon>OSLEUM clade</taxon>
        <taxon>Lecanoromycetidae</taxon>
        <taxon>Lecanorales</taxon>
        <taxon>Lecanorineae</taxon>
        <taxon>Stereocaulaceae</taxon>
        <taxon>Lepraria</taxon>
    </lineage>
</organism>
<keyword evidence="3" id="KW-1185">Reference proteome</keyword>